<feature type="compositionally biased region" description="Polar residues" evidence="2">
    <location>
        <begin position="85"/>
        <end position="96"/>
    </location>
</feature>
<dbReference type="AlphaFoldDB" id="A0AAE0CD66"/>
<keyword evidence="1" id="KW-0413">Isomerase</keyword>
<protein>
    <recommendedName>
        <fullName evidence="5">tRNA pseudouridine synthase</fullName>
    </recommendedName>
</protein>
<dbReference type="Gene3D" id="3.30.70.580">
    <property type="entry name" value="Pseudouridine synthase I, catalytic domain, N-terminal subdomain"/>
    <property type="match status" value="1"/>
</dbReference>
<accession>A0AAE0CD66</accession>
<dbReference type="InterPro" id="IPR020095">
    <property type="entry name" value="PsdUridine_synth_TruA_C"/>
</dbReference>
<dbReference type="GO" id="GO:0003723">
    <property type="term" value="F:RNA binding"/>
    <property type="evidence" value="ECO:0007669"/>
    <property type="project" value="InterPro"/>
</dbReference>
<name>A0AAE0CD66_9CHLO</name>
<proteinExistence type="predicted"/>
<dbReference type="GO" id="GO:0031119">
    <property type="term" value="P:tRNA pseudouridine synthesis"/>
    <property type="evidence" value="ECO:0007669"/>
    <property type="project" value="TreeGrafter"/>
</dbReference>
<dbReference type="Gene3D" id="3.30.70.660">
    <property type="entry name" value="Pseudouridine synthase I, catalytic domain, C-terminal subdomain"/>
    <property type="match status" value="1"/>
</dbReference>
<gene>
    <name evidence="3" type="ORF">CYMTET_37786</name>
</gene>
<organism evidence="3 4">
    <name type="scientific">Cymbomonas tetramitiformis</name>
    <dbReference type="NCBI Taxonomy" id="36881"/>
    <lineage>
        <taxon>Eukaryota</taxon>
        <taxon>Viridiplantae</taxon>
        <taxon>Chlorophyta</taxon>
        <taxon>Pyramimonadophyceae</taxon>
        <taxon>Pyramimonadales</taxon>
        <taxon>Pyramimonadaceae</taxon>
        <taxon>Cymbomonas</taxon>
    </lineage>
</organism>
<dbReference type="EMBL" id="LGRX02025090">
    <property type="protein sequence ID" value="KAK3252932.1"/>
    <property type="molecule type" value="Genomic_DNA"/>
</dbReference>
<dbReference type="InterPro" id="IPR001406">
    <property type="entry name" value="PsdUridine_synth_TruA"/>
</dbReference>
<evidence type="ECO:0000313" key="3">
    <source>
        <dbReference type="EMBL" id="KAK3252932.1"/>
    </source>
</evidence>
<evidence type="ECO:0008006" key="5">
    <source>
        <dbReference type="Google" id="ProtNLM"/>
    </source>
</evidence>
<reference evidence="3 4" key="1">
    <citation type="journal article" date="2015" name="Genome Biol. Evol.">
        <title>Comparative Genomics of a Bacterivorous Green Alga Reveals Evolutionary Causalities and Consequences of Phago-Mixotrophic Mode of Nutrition.</title>
        <authorList>
            <person name="Burns J.A."/>
            <person name="Paasch A."/>
            <person name="Narechania A."/>
            <person name="Kim E."/>
        </authorList>
    </citation>
    <scope>NUCLEOTIDE SEQUENCE [LARGE SCALE GENOMIC DNA]</scope>
    <source>
        <strain evidence="3 4">PLY_AMNH</strain>
    </source>
</reference>
<dbReference type="InterPro" id="IPR020094">
    <property type="entry name" value="TruA/RsuA/RluB/E/F_N"/>
</dbReference>
<keyword evidence="4" id="KW-1185">Reference proteome</keyword>
<dbReference type="GO" id="GO:0009982">
    <property type="term" value="F:pseudouridine synthase activity"/>
    <property type="evidence" value="ECO:0007669"/>
    <property type="project" value="InterPro"/>
</dbReference>
<dbReference type="PANTHER" id="PTHR11142">
    <property type="entry name" value="PSEUDOURIDYLATE SYNTHASE"/>
    <property type="match status" value="1"/>
</dbReference>
<comment type="caution">
    <text evidence="3">The sequence shown here is derived from an EMBL/GenBank/DDBJ whole genome shotgun (WGS) entry which is preliminary data.</text>
</comment>
<dbReference type="Proteomes" id="UP001190700">
    <property type="component" value="Unassembled WGS sequence"/>
</dbReference>
<evidence type="ECO:0000313" key="4">
    <source>
        <dbReference type="Proteomes" id="UP001190700"/>
    </source>
</evidence>
<evidence type="ECO:0000256" key="2">
    <source>
        <dbReference type="SAM" id="MobiDB-lite"/>
    </source>
</evidence>
<dbReference type="InterPro" id="IPR020103">
    <property type="entry name" value="PsdUridine_synth_cat_dom_sf"/>
</dbReference>
<feature type="region of interest" description="Disordered" evidence="2">
    <location>
        <begin position="84"/>
        <end position="105"/>
    </location>
</feature>
<dbReference type="SUPFAM" id="SSF55120">
    <property type="entry name" value="Pseudouridine synthase"/>
    <property type="match status" value="1"/>
</dbReference>
<dbReference type="PANTHER" id="PTHR11142:SF10">
    <property type="entry name" value="TRNA PSEUDOURIDINE SYNTHASE"/>
    <property type="match status" value="1"/>
</dbReference>
<evidence type="ECO:0000256" key="1">
    <source>
        <dbReference type="ARBA" id="ARBA00023235"/>
    </source>
</evidence>
<feature type="region of interest" description="Disordered" evidence="2">
    <location>
        <begin position="1"/>
        <end position="36"/>
    </location>
</feature>
<sequence length="419" mass="45356">MSTAEEADPPNQVGGTGDAAREAPESAPPDVSPKPDAAFAPYWSKRLAHVMLHEGRAWDDVRAFFKSVVAGLASLDDLRPEWRTASDQSEPCTASATEKYPTPGTKADFERKRRTYCIEIAYFGEAFIGWQKQKGLRTVQGTLEAALQPLVGGCGRAASVVCSGRTDKGVSASSQVGVFYAWTDLDEADVLARLNAAGGPEQAIRVCAVQRVARSFHPCYHATQRRYVYVLPLRKEEGQQCTQVGECHVFLRDHLHPSKFDGICVGVNVAAVNSLLQQLEGRMLDYRAFARVPEVEPVESTECRLSVARAGLALLPSFRESASGHRAGGEVMMVELIGNRFIRKLVRILVATAIREAAWAGQPGWHEGLLVDLLHVKDNRVSSAPAPATGLVLAGVSYDGISATSLEQSEPQELTTGGE</sequence>